<evidence type="ECO:0000256" key="5">
    <source>
        <dbReference type="ARBA" id="ARBA00022605"/>
    </source>
</evidence>
<dbReference type="Proteomes" id="UP000295341">
    <property type="component" value="Unassembled WGS sequence"/>
</dbReference>
<evidence type="ECO:0000256" key="8">
    <source>
        <dbReference type="ARBA" id="ARBA00022840"/>
    </source>
</evidence>
<evidence type="ECO:0000313" key="11">
    <source>
        <dbReference type="EMBL" id="TDU28040.1"/>
    </source>
</evidence>
<dbReference type="EMBL" id="SOBT01000009">
    <property type="protein sequence ID" value="TDU28040.1"/>
    <property type="molecule type" value="Genomic_DNA"/>
</dbReference>
<evidence type="ECO:0000256" key="4">
    <source>
        <dbReference type="ARBA" id="ARBA00022490"/>
    </source>
</evidence>
<dbReference type="OrthoDB" id="9814738at2"/>
<dbReference type="CDD" id="cd11534">
    <property type="entry name" value="NTP-PPase_HisIE_like"/>
    <property type="match status" value="1"/>
</dbReference>
<evidence type="ECO:0000256" key="10">
    <source>
        <dbReference type="HAMAP-Rule" id="MF_01020"/>
    </source>
</evidence>
<keyword evidence="12" id="KW-1185">Reference proteome</keyword>
<evidence type="ECO:0000256" key="7">
    <source>
        <dbReference type="ARBA" id="ARBA00022801"/>
    </source>
</evidence>
<dbReference type="GO" id="GO:0000105">
    <property type="term" value="P:L-histidine biosynthetic process"/>
    <property type="evidence" value="ECO:0007669"/>
    <property type="project" value="UniProtKB-UniRule"/>
</dbReference>
<protein>
    <recommendedName>
        <fullName evidence="10">Phosphoribosyl-ATP pyrophosphatase</fullName>
        <shortName evidence="10">PRA-PH</shortName>
        <ecNumber evidence="10">3.6.1.31</ecNumber>
    </recommendedName>
</protein>
<organism evidence="11 12">
    <name type="scientific">Panacagrimonas perspica</name>
    <dbReference type="NCBI Taxonomy" id="381431"/>
    <lineage>
        <taxon>Bacteria</taxon>
        <taxon>Pseudomonadati</taxon>
        <taxon>Pseudomonadota</taxon>
        <taxon>Gammaproteobacteria</taxon>
        <taxon>Nevskiales</taxon>
        <taxon>Nevskiaceae</taxon>
        <taxon>Panacagrimonas</taxon>
    </lineage>
</organism>
<dbReference type="Gene3D" id="1.10.287.1080">
    <property type="entry name" value="MazG-like"/>
    <property type="match status" value="1"/>
</dbReference>
<keyword evidence="5 10" id="KW-0028">Amino-acid biosynthesis</keyword>
<dbReference type="Pfam" id="PF01503">
    <property type="entry name" value="PRA-PH"/>
    <property type="match status" value="1"/>
</dbReference>
<dbReference type="RefSeq" id="WP_133881630.1">
    <property type="nucleotide sequence ID" value="NZ_MWIN01000010.1"/>
</dbReference>
<dbReference type="GO" id="GO:0005524">
    <property type="term" value="F:ATP binding"/>
    <property type="evidence" value="ECO:0007669"/>
    <property type="project" value="UniProtKB-KW"/>
</dbReference>
<dbReference type="InterPro" id="IPR021130">
    <property type="entry name" value="PRib-ATP_PPHydrolase-like"/>
</dbReference>
<evidence type="ECO:0000256" key="3">
    <source>
        <dbReference type="ARBA" id="ARBA00005204"/>
    </source>
</evidence>
<comment type="subcellular location">
    <subcellularLocation>
        <location evidence="2 10">Cytoplasm</location>
    </subcellularLocation>
</comment>
<evidence type="ECO:0000256" key="6">
    <source>
        <dbReference type="ARBA" id="ARBA00022741"/>
    </source>
</evidence>
<keyword evidence="9 10" id="KW-0368">Histidine biosynthesis</keyword>
<dbReference type="NCBIfam" id="NF001611">
    <property type="entry name" value="PRK00400.1-3"/>
    <property type="match status" value="1"/>
</dbReference>
<dbReference type="GO" id="GO:0004636">
    <property type="term" value="F:phosphoribosyl-ATP diphosphatase activity"/>
    <property type="evidence" value="ECO:0007669"/>
    <property type="project" value="UniProtKB-UniRule"/>
</dbReference>
<dbReference type="UniPathway" id="UPA00031">
    <property type="reaction ID" value="UER00007"/>
</dbReference>
<gene>
    <name evidence="10" type="primary">hisE</name>
    <name evidence="11" type="ORF">DFR24_2399</name>
</gene>
<evidence type="ECO:0000313" key="12">
    <source>
        <dbReference type="Proteomes" id="UP000295341"/>
    </source>
</evidence>
<accession>A0A4S3K5Q4</accession>
<dbReference type="GO" id="GO:0005737">
    <property type="term" value="C:cytoplasm"/>
    <property type="evidence" value="ECO:0007669"/>
    <property type="project" value="UniProtKB-SubCell"/>
</dbReference>
<dbReference type="AlphaFoldDB" id="A0A4S3K5Q4"/>
<comment type="catalytic activity">
    <reaction evidence="1 10">
        <text>1-(5-phospho-beta-D-ribosyl)-ATP + H2O = 1-(5-phospho-beta-D-ribosyl)-5'-AMP + diphosphate + H(+)</text>
        <dbReference type="Rhea" id="RHEA:22828"/>
        <dbReference type="ChEBI" id="CHEBI:15377"/>
        <dbReference type="ChEBI" id="CHEBI:15378"/>
        <dbReference type="ChEBI" id="CHEBI:33019"/>
        <dbReference type="ChEBI" id="CHEBI:59457"/>
        <dbReference type="ChEBI" id="CHEBI:73183"/>
        <dbReference type="EC" id="3.6.1.31"/>
    </reaction>
</comment>
<keyword evidence="4 10" id="KW-0963">Cytoplasm</keyword>
<keyword evidence="8 10" id="KW-0067">ATP-binding</keyword>
<dbReference type="PANTHER" id="PTHR42945:SF9">
    <property type="entry name" value="HISTIDINE BIOSYNTHESIS BIFUNCTIONAL PROTEIN HISIE"/>
    <property type="match status" value="1"/>
</dbReference>
<evidence type="ECO:0000256" key="2">
    <source>
        <dbReference type="ARBA" id="ARBA00004496"/>
    </source>
</evidence>
<keyword evidence="7 10" id="KW-0378">Hydrolase</keyword>
<comment type="similarity">
    <text evidence="10">Belongs to the PRA-PH family.</text>
</comment>
<name>A0A4S3K5Q4_9GAMM</name>
<proteinExistence type="inferred from homology"/>
<dbReference type="PANTHER" id="PTHR42945">
    <property type="entry name" value="HISTIDINE BIOSYNTHESIS BIFUNCTIONAL PROTEIN"/>
    <property type="match status" value="1"/>
</dbReference>
<sequence length="111" mass="12200">MSESKDLGAALDELYATLLERKTADPAKSYAASLYEKGLDTILKKIGEESAETLIAAKNGSRSELVYETVDLLYHLFVLMAREGIQPADLAVELQRRAGRSGLEEKAVRVK</sequence>
<dbReference type="SUPFAM" id="SSF101386">
    <property type="entry name" value="all-alpha NTP pyrophosphatases"/>
    <property type="match status" value="1"/>
</dbReference>
<evidence type="ECO:0000256" key="9">
    <source>
        <dbReference type="ARBA" id="ARBA00023102"/>
    </source>
</evidence>
<dbReference type="HAMAP" id="MF_01020">
    <property type="entry name" value="HisE"/>
    <property type="match status" value="1"/>
</dbReference>
<reference evidence="11 12" key="1">
    <citation type="submission" date="2019-03" db="EMBL/GenBank/DDBJ databases">
        <title>Genomic Encyclopedia of Type Strains, Phase IV (KMG-IV): sequencing the most valuable type-strain genomes for metagenomic binning, comparative biology and taxonomic classification.</title>
        <authorList>
            <person name="Goeker M."/>
        </authorList>
    </citation>
    <scope>NUCLEOTIDE SEQUENCE [LARGE SCALE GENOMIC DNA]</scope>
    <source>
        <strain evidence="11 12">DSM 26377</strain>
    </source>
</reference>
<dbReference type="InterPro" id="IPR008179">
    <property type="entry name" value="HisE"/>
</dbReference>
<evidence type="ECO:0000256" key="1">
    <source>
        <dbReference type="ARBA" id="ARBA00001460"/>
    </source>
</evidence>
<keyword evidence="6 10" id="KW-0547">Nucleotide-binding</keyword>
<comment type="caution">
    <text evidence="11">The sequence shown here is derived from an EMBL/GenBank/DDBJ whole genome shotgun (WGS) entry which is preliminary data.</text>
</comment>
<dbReference type="EC" id="3.6.1.31" evidence="10"/>
<dbReference type="NCBIfam" id="TIGR03188">
    <property type="entry name" value="histidine_hisI"/>
    <property type="match status" value="1"/>
</dbReference>
<comment type="pathway">
    <text evidence="3 10">Amino-acid biosynthesis; L-histidine biosynthesis; L-histidine from 5-phospho-alpha-D-ribose 1-diphosphate: step 2/9.</text>
</comment>